<dbReference type="Pfam" id="PF13374">
    <property type="entry name" value="TPR_10"/>
    <property type="match status" value="1"/>
</dbReference>
<protein>
    <submittedName>
        <fullName evidence="3">Related to ankyrin 3</fullName>
    </submittedName>
</protein>
<dbReference type="InterPro" id="IPR013087">
    <property type="entry name" value="Znf_C2H2_type"/>
</dbReference>
<dbReference type="GeneID" id="35406295"/>
<dbReference type="GO" id="GO:0009116">
    <property type="term" value="P:nucleoside metabolic process"/>
    <property type="evidence" value="ECO:0007669"/>
    <property type="project" value="InterPro"/>
</dbReference>
<dbReference type="SUPFAM" id="SSF48452">
    <property type="entry name" value="TPR-like"/>
    <property type="match status" value="1"/>
</dbReference>
<dbReference type="InterPro" id="IPR027417">
    <property type="entry name" value="P-loop_NTPase"/>
</dbReference>
<dbReference type="PROSITE" id="PS51257">
    <property type="entry name" value="PROKAR_LIPOPROTEIN"/>
    <property type="match status" value="1"/>
</dbReference>
<name>S0EDD1_GIBF5</name>
<evidence type="ECO:0000313" key="3">
    <source>
        <dbReference type="EMBL" id="CCT72941.1"/>
    </source>
</evidence>
<feature type="domain" description="C2H2-type" evidence="2">
    <location>
        <begin position="452"/>
        <end position="476"/>
    </location>
</feature>
<accession>S0EDD1</accession>
<dbReference type="InterPro" id="IPR035994">
    <property type="entry name" value="Nucleoside_phosphorylase_sf"/>
</dbReference>
<evidence type="ECO:0000313" key="4">
    <source>
        <dbReference type="Proteomes" id="UP000016800"/>
    </source>
</evidence>
<dbReference type="Proteomes" id="UP000016800">
    <property type="component" value="Chromosome VIII"/>
</dbReference>
<dbReference type="PANTHER" id="PTHR46082:SF6">
    <property type="entry name" value="AAA+ ATPASE DOMAIN-CONTAINING PROTEIN-RELATED"/>
    <property type="match status" value="1"/>
</dbReference>
<sequence>MASSKSQATGIGNIHTATVACISSLEACLSVKPLMKGGWAENRLADMNLWASGVGALARPKASLDRRLEFQPKARLVLSELLLTLKTLIEVCRIHAMDLNSAKIDTSRDEDTSTTPVDMSLVVDSESASNAESWFMELGHDIGMVSDSSSDSFTEDQSAYCDHETNLKRFMDDIDDLIDQLIMLGFAIRKSGTAARLQKADKTFNPKQDANLRTYLESIVLRNTGKRRQDNDFDQGLTSCDRMHHANALREVTAPQNHLIIANLRRRHRFNYARRHQLDLGQQVAQPIITKSVLSAPGPTQYQSTMTRDPLSQDLDKPTMAPMGSATPTGSSEVHEARTTSETTASAVEGSILNLARPSEPATSVMSTSIRKFEYPSPPPVSNFMRGFKCPCCYQTLPEMFHESSRWRKHLTEDLCPYTCPFSDCERPEVLYISRTAWRNHVLESHGEGEYWECQACSGTVFSTAKELAEHNHLIHGSTISEDEIADLQAFCRNITPPSISHCPLCLWPEGEEVLPDAMTSLEHIGSCIHEFSINSLPWAKSLSLQGTDSTTISVPNVEEWLTGTVEKLNIEEIRDLDVRGFQLLPRPPRSPIQDPMHIPHEYFAEISKYSSHAERGSHIPSGKWSEASYPQKPLLNHVRHAILIGVDISTNGTVDELAASGTDSATTTQSHPPRPSDRRGFEIAIICALTLEADVIEALFDHHWEDDGPPFDKEPGDPNAYSTGVIGRFNVVLAYMPGMGKVNAATVAANCGKSFPSIKLALVVGICGVVPFTSTKDEIVLGDVIISNGVIQYDLGRQFPEPLVRKLILPDIPGRPNLEIQGILTKLRGIRHRRQLSAKIESFLDVLRQDPELHAEYPGVAEDKLFQATYRHADDQKSCQQAKCKGDLVSRSRLLRTDVPPKPAVHFGLMASINTVIKSGKDRDLIASKENVIAFEMEGAGIWDTFPYIIIKGGCDYADSHKTKAWQRYAAATAAACAKAFLSFWNPSHQASHGQTVIPLSKQQNISARLRTHYLPFSRNKNFTGREGVISDLQRLLFADPYGQRVALFGLGGLGKTQIAIELAHRVKREEQNGRHYSVIWMPALSIASFEHACTKMIREFGIELNGQEDPKDTFKKILSSKEAGRWFLIVDNADNMECLYGTADTAGGIEQFIPGCEHGSVLFITRSHEVAISVAQKNVIKMQGMDDRDAKALLQSSLMEKDQMQDSPVIDEILHKLAYMPLAITQASAYMKVNEVSVSEYLNLLQNTDEEMVELLSYSVHNSTHCDPSQGAVMTTWIVSFQQIRHLHDDAAILLSAAAHLEPKAIPCALLPPLSSQQKMTRAIGILCRYSFLSAQKVGETLDMHSLVHLALQKWNEQEGLETATRKMAFAHVAEVFPFAYREYRELWRQYMPHALRLLTKTDGADVGDRCRLGKKVGQCLMVDGQARQAVHIFESVVEVQMTFLPENHLDRLASQRELAKAYGSNGQTKQAIKLLQHVVAVQGEILAEDHPDLLASLRELAKAYKDDGIIEEAIALLEHVVVAQAKVLPEGHLDRLESQYELATVYEANGSIKEATTLFEQVAAVQAVVVSEENPDRQLSASIRRLQSRYDKLREAKASGEPYGGETVDQL</sequence>
<dbReference type="SUPFAM" id="SSF52540">
    <property type="entry name" value="P-loop containing nucleoside triphosphate hydrolases"/>
    <property type="match status" value="1"/>
</dbReference>
<dbReference type="InterPro" id="IPR053137">
    <property type="entry name" value="NLR-like"/>
</dbReference>
<dbReference type="SUPFAM" id="SSF53167">
    <property type="entry name" value="Purine and uridine phosphorylases"/>
    <property type="match status" value="1"/>
</dbReference>
<dbReference type="Pfam" id="PF00931">
    <property type="entry name" value="NB-ARC"/>
    <property type="match status" value="1"/>
</dbReference>
<dbReference type="InterPro" id="IPR011990">
    <property type="entry name" value="TPR-like_helical_dom_sf"/>
</dbReference>
<dbReference type="Gene3D" id="3.40.50.1580">
    <property type="entry name" value="Nucleoside phosphorylase domain"/>
    <property type="match status" value="1"/>
</dbReference>
<feature type="compositionally biased region" description="Polar residues" evidence="1">
    <location>
        <begin position="298"/>
        <end position="307"/>
    </location>
</feature>
<evidence type="ECO:0000256" key="1">
    <source>
        <dbReference type="SAM" id="MobiDB-lite"/>
    </source>
</evidence>
<reference evidence="4" key="1">
    <citation type="journal article" date="2013" name="PLoS Pathog.">
        <title>Deciphering the cryptic genome: genome-wide analyses of the rice pathogen Fusarium fujikuroi reveal complex regulation of secondary metabolism and novel metabolites.</title>
        <authorList>
            <person name="Wiemann P."/>
            <person name="Sieber C.M."/>
            <person name="von Bargen K.W."/>
            <person name="Studt L."/>
            <person name="Niehaus E.M."/>
            <person name="Espino J.J."/>
            <person name="Huss K."/>
            <person name="Michielse C.B."/>
            <person name="Albermann S."/>
            <person name="Wagner D."/>
            <person name="Bergner S.V."/>
            <person name="Connolly L.R."/>
            <person name="Fischer A."/>
            <person name="Reuter G."/>
            <person name="Kleigrewe K."/>
            <person name="Bald T."/>
            <person name="Wingfield B.D."/>
            <person name="Ophir R."/>
            <person name="Freeman S."/>
            <person name="Hippler M."/>
            <person name="Smith K.M."/>
            <person name="Brown D.W."/>
            <person name="Proctor R.H."/>
            <person name="Munsterkotter M."/>
            <person name="Freitag M."/>
            <person name="Humpf H.U."/>
            <person name="Guldener U."/>
            <person name="Tudzynski B."/>
        </authorList>
    </citation>
    <scope>NUCLEOTIDE SEQUENCE [LARGE SCALE GENOMIC DNA]</scope>
    <source>
        <strain evidence="4">CBS 195.34 / IMI 58289 / NRRL A-6831</strain>
    </source>
</reference>
<dbReference type="GO" id="GO:0043531">
    <property type="term" value="F:ADP binding"/>
    <property type="evidence" value="ECO:0007669"/>
    <property type="project" value="InterPro"/>
</dbReference>
<dbReference type="EMBL" id="HF679030">
    <property type="protein sequence ID" value="CCT72941.1"/>
    <property type="molecule type" value="Genomic_DNA"/>
</dbReference>
<dbReference type="Gene3D" id="1.25.40.10">
    <property type="entry name" value="Tetratricopeptide repeat domain"/>
    <property type="match status" value="1"/>
</dbReference>
<feature type="region of interest" description="Disordered" evidence="1">
    <location>
        <begin position="295"/>
        <end position="345"/>
    </location>
</feature>
<dbReference type="RefSeq" id="XP_023435019.1">
    <property type="nucleotide sequence ID" value="XM_023582492.1"/>
</dbReference>
<gene>
    <name evidence="3" type="ORF">FFUJ_12839</name>
</gene>
<dbReference type="Gene3D" id="3.40.50.300">
    <property type="entry name" value="P-loop containing nucleotide triphosphate hydrolases"/>
    <property type="match status" value="1"/>
</dbReference>
<dbReference type="PANTHER" id="PTHR46082">
    <property type="entry name" value="ATP/GTP-BINDING PROTEIN-RELATED"/>
    <property type="match status" value="1"/>
</dbReference>
<dbReference type="InterPro" id="IPR000845">
    <property type="entry name" value="Nucleoside_phosphorylase_d"/>
</dbReference>
<organism evidence="3 4">
    <name type="scientific">Gibberella fujikuroi (strain CBS 195.34 / IMI 58289 / NRRL A-6831)</name>
    <name type="common">Bakanae and foot rot disease fungus</name>
    <name type="synonym">Fusarium fujikuroi</name>
    <dbReference type="NCBI Taxonomy" id="1279085"/>
    <lineage>
        <taxon>Eukaryota</taxon>
        <taxon>Fungi</taxon>
        <taxon>Dikarya</taxon>
        <taxon>Ascomycota</taxon>
        <taxon>Pezizomycotina</taxon>
        <taxon>Sordariomycetes</taxon>
        <taxon>Hypocreomycetidae</taxon>
        <taxon>Hypocreales</taxon>
        <taxon>Nectriaceae</taxon>
        <taxon>Fusarium</taxon>
        <taxon>Fusarium fujikuroi species complex</taxon>
    </lineage>
</organism>
<dbReference type="VEuPathDB" id="FungiDB:FFUJ_12839"/>
<dbReference type="STRING" id="1279085.S0EDD1"/>
<dbReference type="Pfam" id="PF01048">
    <property type="entry name" value="PNP_UDP_1"/>
    <property type="match status" value="1"/>
</dbReference>
<dbReference type="HOGENOM" id="CLU_243056_0_0_1"/>
<proteinExistence type="predicted"/>
<keyword evidence="4" id="KW-1185">Reference proteome</keyword>
<evidence type="ECO:0000259" key="2">
    <source>
        <dbReference type="SMART" id="SM00355"/>
    </source>
</evidence>
<dbReference type="InterPro" id="IPR002182">
    <property type="entry name" value="NB-ARC"/>
</dbReference>
<dbReference type="SMART" id="SM00355">
    <property type="entry name" value="ZnF_C2H2"/>
    <property type="match status" value="2"/>
</dbReference>
<dbReference type="GO" id="GO:0003824">
    <property type="term" value="F:catalytic activity"/>
    <property type="evidence" value="ECO:0007669"/>
    <property type="project" value="InterPro"/>
</dbReference>
<feature type="domain" description="C2H2-type" evidence="2">
    <location>
        <begin position="418"/>
        <end position="446"/>
    </location>
</feature>